<protein>
    <submittedName>
        <fullName evidence="1">Uncharacterized protein</fullName>
    </submittedName>
</protein>
<dbReference type="Proteomes" id="UP001204798">
    <property type="component" value="Unassembled WGS sequence"/>
</dbReference>
<sequence length="157" mass="17874">MRRFIWTLWGLMLLVTMLVCVSPFIWGKPKCSPGCHTNKRITSHPPLFPYYVCPANCQFVPDPGGTVPNECVHPPLYLLPPQHWLVPHLEIFATPDIYLWQCVPCFAPPGAMQPQFMEWYQIREYSCGLICLAIFNTNKGPGDQNPVQVVTCPEESL</sequence>
<keyword evidence="2" id="KW-1185">Reference proteome</keyword>
<evidence type="ECO:0000313" key="1">
    <source>
        <dbReference type="EMBL" id="MCS3918760.1"/>
    </source>
</evidence>
<comment type="caution">
    <text evidence="1">The sequence shown here is derived from an EMBL/GenBank/DDBJ whole genome shotgun (WGS) entry which is preliminary data.</text>
</comment>
<organism evidence="1 2">
    <name type="scientific">Candidatus Fervidibacter sacchari</name>
    <dbReference type="NCBI Taxonomy" id="1448929"/>
    <lineage>
        <taxon>Bacteria</taxon>
        <taxon>Candidatus Fervidibacterota</taxon>
        <taxon>Candidatus Fervidibacter</taxon>
    </lineage>
</organism>
<name>A0ABT2EPE9_9BACT</name>
<proteinExistence type="predicted"/>
<reference evidence="1 2" key="1">
    <citation type="submission" date="2022-08" db="EMBL/GenBank/DDBJ databases">
        <title>Bacterial and archaeal communities from various locations to study Microbial Dark Matter (Phase II).</title>
        <authorList>
            <person name="Stepanauskas R."/>
        </authorList>
    </citation>
    <scope>NUCLEOTIDE SEQUENCE [LARGE SCALE GENOMIC DNA]</scope>
    <source>
        <strain evidence="1 2">PD1</strain>
    </source>
</reference>
<gene>
    <name evidence="1" type="ORF">M2350_001160</name>
</gene>
<dbReference type="EMBL" id="JANUCP010000002">
    <property type="protein sequence ID" value="MCS3918760.1"/>
    <property type="molecule type" value="Genomic_DNA"/>
</dbReference>
<accession>A0ABT2EPE9</accession>
<evidence type="ECO:0000313" key="2">
    <source>
        <dbReference type="Proteomes" id="UP001204798"/>
    </source>
</evidence>